<reference evidence="2" key="1">
    <citation type="journal article" date="2019" name="Int. J. Syst. Evol. Microbiol.">
        <title>The Global Catalogue of Microorganisms (GCM) 10K type strain sequencing project: providing services to taxonomists for standard genome sequencing and annotation.</title>
        <authorList>
            <consortium name="The Broad Institute Genomics Platform"/>
            <consortium name="The Broad Institute Genome Sequencing Center for Infectious Disease"/>
            <person name="Wu L."/>
            <person name="Ma J."/>
        </authorList>
    </citation>
    <scope>NUCLEOTIDE SEQUENCE [LARGE SCALE GENOMIC DNA]</scope>
    <source>
        <strain evidence="2">JCM 17085</strain>
    </source>
</reference>
<gene>
    <name evidence="1" type="ORF">GCM10022392_24240</name>
</gene>
<dbReference type="RefSeq" id="WP_345104722.1">
    <property type="nucleotide sequence ID" value="NZ_BAABCV010000008.1"/>
</dbReference>
<accession>A0ABP7WXM1</accession>
<protein>
    <recommendedName>
        <fullName evidence="3">IPT/TIG domain-containing protein</fullName>
    </recommendedName>
</protein>
<dbReference type="Proteomes" id="UP001500841">
    <property type="component" value="Unassembled WGS sequence"/>
</dbReference>
<proteinExistence type="predicted"/>
<keyword evidence="2" id="KW-1185">Reference proteome</keyword>
<evidence type="ECO:0000313" key="2">
    <source>
        <dbReference type="Proteomes" id="UP001500841"/>
    </source>
</evidence>
<sequence length="548" mass="54608">MKRLLILIVFMAFAGIIKGQGANAITAGTVTGIIITCAGTASADPNIEQFTVTASSLTNTLTATAPAGFEISLDPVFGYTTTFGVPSTPGLPGSASAIIYVRAAANAAPGNITGNVTLSSPGAATQNVAVSGTVKATPTVNQMGNISYSPGQVVPAITFTGTANSYNWVIDNPAIGTVPSGTNTIAQFTAINNGSTPIITHITVTPVNANGCNGAAMHFNIAVAPAGAATPSILLGTATGAITACMGVASVGPDIQQFTISGTNLTNDVVLTPTSNFFEISLASGTGYSNSITITPVGGAINTIIYVRSAATAPGGPLNGTVRVQSGSYIQNEAVNGTIFIPGNVNSVPNKTFVAGIPTSPINFAGTATAVTWTNDNTAIGLPAGGSGDIASFSPVNNTANDLVSTITVTPANPTGCNGVPIHFTIRVPAASTGPAFNISIPTGSINACMGVASVSPNIQQFILSGAHLTNDIVIQPGPHLEVSLTAANGYSNSLVLGQAAGTVPNTAIYIRSAATASAGPISEGVRISSGSFVRTIAAFGTINLPTI</sequence>
<name>A0ABP7WXM1_9SPHI</name>
<evidence type="ECO:0008006" key="3">
    <source>
        <dbReference type="Google" id="ProtNLM"/>
    </source>
</evidence>
<organism evidence="1 2">
    <name type="scientific">Mucilaginibacter panaciglaebae</name>
    <dbReference type="NCBI Taxonomy" id="502331"/>
    <lineage>
        <taxon>Bacteria</taxon>
        <taxon>Pseudomonadati</taxon>
        <taxon>Bacteroidota</taxon>
        <taxon>Sphingobacteriia</taxon>
        <taxon>Sphingobacteriales</taxon>
        <taxon>Sphingobacteriaceae</taxon>
        <taxon>Mucilaginibacter</taxon>
    </lineage>
</organism>
<comment type="caution">
    <text evidence="1">The sequence shown here is derived from an EMBL/GenBank/DDBJ whole genome shotgun (WGS) entry which is preliminary data.</text>
</comment>
<dbReference type="EMBL" id="BAABCV010000008">
    <property type="protein sequence ID" value="GAA4099259.1"/>
    <property type="molecule type" value="Genomic_DNA"/>
</dbReference>
<evidence type="ECO:0000313" key="1">
    <source>
        <dbReference type="EMBL" id="GAA4099259.1"/>
    </source>
</evidence>